<feature type="domain" description="FAS1" evidence="1">
    <location>
        <begin position="18"/>
        <end position="152"/>
    </location>
</feature>
<dbReference type="EMBL" id="JAFMYW010000001">
    <property type="protein sequence ID" value="MBO0947097.1"/>
    <property type="molecule type" value="Genomic_DNA"/>
</dbReference>
<keyword evidence="3" id="KW-1185">Reference proteome</keyword>
<dbReference type="InterPro" id="IPR050904">
    <property type="entry name" value="Adhesion/Biosynth-related"/>
</dbReference>
<dbReference type="SUPFAM" id="SSF82153">
    <property type="entry name" value="FAS1 domain"/>
    <property type="match status" value="2"/>
</dbReference>
<organism evidence="2 3">
    <name type="scientific">Fibrella forsythiae</name>
    <dbReference type="NCBI Taxonomy" id="2817061"/>
    <lineage>
        <taxon>Bacteria</taxon>
        <taxon>Pseudomonadati</taxon>
        <taxon>Bacteroidota</taxon>
        <taxon>Cytophagia</taxon>
        <taxon>Cytophagales</taxon>
        <taxon>Spirosomataceae</taxon>
        <taxon>Fibrella</taxon>
    </lineage>
</organism>
<evidence type="ECO:0000313" key="3">
    <source>
        <dbReference type="Proteomes" id="UP000664628"/>
    </source>
</evidence>
<dbReference type="PANTHER" id="PTHR10900">
    <property type="entry name" value="PERIOSTIN-RELATED"/>
    <property type="match status" value="1"/>
</dbReference>
<feature type="domain" description="FAS1" evidence="1">
    <location>
        <begin position="157"/>
        <end position="296"/>
    </location>
</feature>
<protein>
    <submittedName>
        <fullName evidence="2">Fasciclin domain-containing protein</fullName>
    </submittedName>
</protein>
<dbReference type="RefSeq" id="WP_207327018.1">
    <property type="nucleotide sequence ID" value="NZ_JAFMYW010000001.1"/>
</dbReference>
<gene>
    <name evidence="2" type="ORF">J2I46_00780</name>
</gene>
<accession>A0ABS3JAT1</accession>
<dbReference type="Pfam" id="PF02469">
    <property type="entry name" value="Fasciclin"/>
    <property type="match status" value="2"/>
</dbReference>
<proteinExistence type="predicted"/>
<sequence length="300" mass="31248">MSTLFSSCKHVDTPVAVTHTITDILVVNNSFTFLRAAVQRAGMTDMLRTGTYTVFAPTDDAFRAAGYADVAAINQLPVAAVTALVQYHVIDKSVPASAIQGGQTVGLQTLLPANGMVYISKVNNYLSANGHLVTTSDVAADNGVMHVVSAVLSPPNADAISTILSDPQNFSLLAAAVQRAGAGLLTVLQSTTAATIFAPTNEAFIASGYTPSAIAGANPAALQRLLNYHLLPGRYFSNQFINGQTPKTVLGSTIRMNVSGSSVSITALGDTTTAATVVRPDILSTNAVIHRIDRVLIPPP</sequence>
<evidence type="ECO:0000313" key="2">
    <source>
        <dbReference type="EMBL" id="MBO0947097.1"/>
    </source>
</evidence>
<name>A0ABS3JAT1_9BACT</name>
<dbReference type="PANTHER" id="PTHR10900:SF77">
    <property type="entry name" value="FI19380P1"/>
    <property type="match status" value="1"/>
</dbReference>
<dbReference type="InterPro" id="IPR000782">
    <property type="entry name" value="FAS1_domain"/>
</dbReference>
<dbReference type="InterPro" id="IPR036378">
    <property type="entry name" value="FAS1_dom_sf"/>
</dbReference>
<dbReference type="Gene3D" id="2.30.180.10">
    <property type="entry name" value="FAS1 domain"/>
    <property type="match status" value="2"/>
</dbReference>
<dbReference type="Proteomes" id="UP000664628">
    <property type="component" value="Unassembled WGS sequence"/>
</dbReference>
<dbReference type="PROSITE" id="PS50213">
    <property type="entry name" value="FAS1"/>
    <property type="match status" value="2"/>
</dbReference>
<dbReference type="SMART" id="SM00554">
    <property type="entry name" value="FAS1"/>
    <property type="match status" value="2"/>
</dbReference>
<reference evidence="2 3" key="1">
    <citation type="submission" date="2021-03" db="EMBL/GenBank/DDBJ databases">
        <title>Fibrella sp. HMF5405 genome sequencing and assembly.</title>
        <authorList>
            <person name="Kang H."/>
            <person name="Kim H."/>
            <person name="Bae S."/>
            <person name="Joh K."/>
        </authorList>
    </citation>
    <scope>NUCLEOTIDE SEQUENCE [LARGE SCALE GENOMIC DNA]</scope>
    <source>
        <strain evidence="2 3">HMF5405</strain>
    </source>
</reference>
<evidence type="ECO:0000259" key="1">
    <source>
        <dbReference type="PROSITE" id="PS50213"/>
    </source>
</evidence>
<comment type="caution">
    <text evidence="2">The sequence shown here is derived from an EMBL/GenBank/DDBJ whole genome shotgun (WGS) entry which is preliminary data.</text>
</comment>